<protein>
    <submittedName>
        <fullName evidence="1">Uncharacterized protein</fullName>
    </submittedName>
</protein>
<reference evidence="1" key="2">
    <citation type="journal article" date="2015" name="Fish Shellfish Immunol.">
        <title>Early steps in the European eel (Anguilla anguilla)-Vibrio vulnificus interaction in the gills: Role of the RtxA13 toxin.</title>
        <authorList>
            <person name="Callol A."/>
            <person name="Pajuelo D."/>
            <person name="Ebbesson L."/>
            <person name="Teles M."/>
            <person name="MacKenzie S."/>
            <person name="Amaro C."/>
        </authorList>
    </citation>
    <scope>NUCLEOTIDE SEQUENCE</scope>
</reference>
<reference evidence="1" key="1">
    <citation type="submission" date="2014-11" db="EMBL/GenBank/DDBJ databases">
        <authorList>
            <person name="Amaro Gonzalez C."/>
        </authorList>
    </citation>
    <scope>NUCLEOTIDE SEQUENCE</scope>
</reference>
<organism evidence="1">
    <name type="scientific">Anguilla anguilla</name>
    <name type="common">European freshwater eel</name>
    <name type="synonym">Muraena anguilla</name>
    <dbReference type="NCBI Taxonomy" id="7936"/>
    <lineage>
        <taxon>Eukaryota</taxon>
        <taxon>Metazoa</taxon>
        <taxon>Chordata</taxon>
        <taxon>Craniata</taxon>
        <taxon>Vertebrata</taxon>
        <taxon>Euteleostomi</taxon>
        <taxon>Actinopterygii</taxon>
        <taxon>Neopterygii</taxon>
        <taxon>Teleostei</taxon>
        <taxon>Anguilliformes</taxon>
        <taxon>Anguillidae</taxon>
        <taxon>Anguilla</taxon>
    </lineage>
</organism>
<accession>A0A0E9S852</accession>
<sequence length="30" mass="3774">MFCHSLRFMVRFLFYSGYLELQLVYLLNIR</sequence>
<dbReference type="AlphaFoldDB" id="A0A0E9S852"/>
<dbReference type="EMBL" id="GBXM01071742">
    <property type="protein sequence ID" value="JAH36835.1"/>
    <property type="molecule type" value="Transcribed_RNA"/>
</dbReference>
<evidence type="ECO:0000313" key="1">
    <source>
        <dbReference type="EMBL" id="JAH36835.1"/>
    </source>
</evidence>
<proteinExistence type="predicted"/>
<name>A0A0E9S852_ANGAN</name>